<dbReference type="Pfam" id="PF07885">
    <property type="entry name" value="Ion_trans_2"/>
    <property type="match status" value="1"/>
</dbReference>
<keyword evidence="5" id="KW-1185">Reference proteome</keyword>
<dbReference type="InterPro" id="IPR018490">
    <property type="entry name" value="cNMP-bd_dom_sf"/>
</dbReference>
<evidence type="ECO:0000256" key="1">
    <source>
        <dbReference type="SAM" id="Coils"/>
    </source>
</evidence>
<dbReference type="SUPFAM" id="SSF81324">
    <property type="entry name" value="Voltage-gated potassium channels"/>
    <property type="match status" value="1"/>
</dbReference>
<keyword evidence="1" id="KW-0175">Coiled coil</keyword>
<dbReference type="InParanoid" id="W7X8E0"/>
<dbReference type="GO" id="GO:0005249">
    <property type="term" value="F:voltage-gated potassium channel activity"/>
    <property type="evidence" value="ECO:0007669"/>
    <property type="project" value="TreeGrafter"/>
</dbReference>
<dbReference type="EMBL" id="GG662647">
    <property type="protein sequence ID" value="EWS73612.1"/>
    <property type="molecule type" value="Genomic_DNA"/>
</dbReference>
<organism evidence="4 5">
    <name type="scientific">Tetrahymena thermophila (strain SB210)</name>
    <dbReference type="NCBI Taxonomy" id="312017"/>
    <lineage>
        <taxon>Eukaryota</taxon>
        <taxon>Sar</taxon>
        <taxon>Alveolata</taxon>
        <taxon>Ciliophora</taxon>
        <taxon>Intramacronucleata</taxon>
        <taxon>Oligohymenophorea</taxon>
        <taxon>Hymenostomatida</taxon>
        <taxon>Tetrahymenina</taxon>
        <taxon>Tetrahymenidae</taxon>
        <taxon>Tetrahymena</taxon>
    </lineage>
</organism>
<dbReference type="OrthoDB" id="10035564at2759"/>
<keyword evidence="2" id="KW-1133">Transmembrane helix</keyword>
<dbReference type="GO" id="GO:0003254">
    <property type="term" value="P:regulation of membrane depolarization"/>
    <property type="evidence" value="ECO:0007669"/>
    <property type="project" value="TreeGrafter"/>
</dbReference>
<dbReference type="Gene3D" id="1.10.287.630">
    <property type="entry name" value="Helix hairpin bin"/>
    <property type="match status" value="1"/>
</dbReference>
<dbReference type="Gene3D" id="2.60.120.10">
    <property type="entry name" value="Jelly Rolls"/>
    <property type="match status" value="1"/>
</dbReference>
<feature type="domain" description="Potassium channel" evidence="3">
    <location>
        <begin position="1"/>
        <end position="42"/>
    </location>
</feature>
<dbReference type="InterPro" id="IPR051413">
    <property type="entry name" value="K/Na_HCN_channel"/>
</dbReference>
<dbReference type="Proteomes" id="UP000009168">
    <property type="component" value="Unassembled WGS sequence"/>
</dbReference>
<feature type="coiled-coil region" evidence="1">
    <location>
        <begin position="333"/>
        <end position="362"/>
    </location>
</feature>
<dbReference type="PANTHER" id="PTHR45689:SF5">
    <property type="entry name" value="I[[H]] CHANNEL, ISOFORM E"/>
    <property type="match status" value="1"/>
</dbReference>
<name>W7X8E0_TETTS</name>
<dbReference type="InterPro" id="IPR013099">
    <property type="entry name" value="K_chnl_dom"/>
</dbReference>
<sequence length="527" mass="62231">MTTIGYGDITAKTTEERLVMIFFTLVSCGIFGYIINSIGNILGDIKQKSDQYLTELAKLNQYFKKYQVSLQLQANVRRYLQFKYKEGIQDKLSELESLNNLSQHLQNQIKMDVVSRQLKQIGFLKQICKEETFCQLSLQVQEKIYQPEQVILDQNEIKEPAIQIINYGRVLKNSQYDLSSQVNDIYELKEKQSFGVTEFFMNLESSKFNYKSKELTSIYSLNLSAFLKNVLQFFINQENQQQQKDTNSAQKIHQNQQLLSLYDNTLSSIDDQNLFSSQKLNFRGSINSQQNRDHIEKKSIQFIDQLKIDIKPPLIIQRKKHEHEKQIGDQQIKAKSLQKLEAIEEQNENQKLNQQQNTLRNNQISITSIQDIQYKNDQISVLQEIQNSIKDIFQFLISQKEIIKQYQKYQGYQNVNSSTFKKIEDQLVSNLNIKSGFQTQDTNYNNRSSYIDLLMPQQHKQDIQNFCYDLDRIQKYKTYYPKFNYDLVIEECNSRSYKQNIPLILRLIKIRRKTVNLKKKSKIIKQL</sequence>
<gene>
    <name evidence="4" type="ORF">TTHERM_000252419</name>
</gene>
<evidence type="ECO:0000313" key="4">
    <source>
        <dbReference type="EMBL" id="EWS73612.1"/>
    </source>
</evidence>
<dbReference type="GO" id="GO:0035725">
    <property type="term" value="P:sodium ion transmembrane transport"/>
    <property type="evidence" value="ECO:0007669"/>
    <property type="project" value="TreeGrafter"/>
</dbReference>
<evidence type="ECO:0000313" key="5">
    <source>
        <dbReference type="Proteomes" id="UP000009168"/>
    </source>
</evidence>
<feature type="transmembrane region" description="Helical" evidence="2">
    <location>
        <begin position="20"/>
        <end position="42"/>
    </location>
</feature>
<keyword evidence="2" id="KW-0472">Membrane</keyword>
<protein>
    <submittedName>
        <fullName evidence="4">Cation channel family protein</fullName>
    </submittedName>
</protein>
<dbReference type="SUPFAM" id="SSF51206">
    <property type="entry name" value="cAMP-binding domain-like"/>
    <property type="match status" value="1"/>
</dbReference>
<keyword evidence="2" id="KW-0812">Transmembrane</keyword>
<evidence type="ECO:0000256" key="2">
    <source>
        <dbReference type="SAM" id="Phobius"/>
    </source>
</evidence>
<dbReference type="GO" id="GO:0098855">
    <property type="term" value="C:HCN channel complex"/>
    <property type="evidence" value="ECO:0007669"/>
    <property type="project" value="TreeGrafter"/>
</dbReference>
<dbReference type="RefSeq" id="XP_012653842.1">
    <property type="nucleotide sequence ID" value="XM_012798388.1"/>
</dbReference>
<proteinExistence type="predicted"/>
<dbReference type="InterPro" id="IPR014710">
    <property type="entry name" value="RmlC-like_jellyroll"/>
</dbReference>
<evidence type="ECO:0000259" key="3">
    <source>
        <dbReference type="Pfam" id="PF07885"/>
    </source>
</evidence>
<dbReference type="GeneID" id="24438040"/>
<dbReference type="Gene3D" id="1.10.287.70">
    <property type="match status" value="1"/>
</dbReference>
<reference evidence="5" key="1">
    <citation type="journal article" date="2006" name="PLoS Biol.">
        <title>Macronuclear genome sequence of the ciliate Tetrahymena thermophila, a model eukaryote.</title>
        <authorList>
            <person name="Eisen J.A."/>
            <person name="Coyne R.S."/>
            <person name="Wu M."/>
            <person name="Wu D."/>
            <person name="Thiagarajan M."/>
            <person name="Wortman J.R."/>
            <person name="Badger J.H."/>
            <person name="Ren Q."/>
            <person name="Amedeo P."/>
            <person name="Jones K.M."/>
            <person name="Tallon L.J."/>
            <person name="Delcher A.L."/>
            <person name="Salzberg S.L."/>
            <person name="Silva J.C."/>
            <person name="Haas B.J."/>
            <person name="Majoros W.H."/>
            <person name="Farzad M."/>
            <person name="Carlton J.M."/>
            <person name="Smith R.K. Jr."/>
            <person name="Garg J."/>
            <person name="Pearlman R.E."/>
            <person name="Karrer K.M."/>
            <person name="Sun L."/>
            <person name="Manning G."/>
            <person name="Elde N.C."/>
            <person name="Turkewitz A.P."/>
            <person name="Asai D.J."/>
            <person name="Wilkes D.E."/>
            <person name="Wang Y."/>
            <person name="Cai H."/>
            <person name="Collins K."/>
            <person name="Stewart B.A."/>
            <person name="Lee S.R."/>
            <person name="Wilamowska K."/>
            <person name="Weinberg Z."/>
            <person name="Ruzzo W.L."/>
            <person name="Wloga D."/>
            <person name="Gaertig J."/>
            <person name="Frankel J."/>
            <person name="Tsao C.-C."/>
            <person name="Gorovsky M.A."/>
            <person name="Keeling P.J."/>
            <person name="Waller R.F."/>
            <person name="Patron N.J."/>
            <person name="Cherry J.M."/>
            <person name="Stover N.A."/>
            <person name="Krieger C.J."/>
            <person name="del Toro C."/>
            <person name="Ryder H.F."/>
            <person name="Williamson S.C."/>
            <person name="Barbeau R.A."/>
            <person name="Hamilton E.P."/>
            <person name="Orias E."/>
        </authorList>
    </citation>
    <scope>NUCLEOTIDE SEQUENCE [LARGE SCALE GENOMIC DNA]</scope>
    <source>
        <strain evidence="5">SB210</strain>
    </source>
</reference>
<dbReference type="eggNOG" id="KOG0498">
    <property type="taxonomic scope" value="Eukaryota"/>
</dbReference>
<dbReference type="KEGG" id="tet:TTHERM_000252419"/>
<accession>W7X8E0</accession>
<dbReference type="AlphaFoldDB" id="W7X8E0"/>
<dbReference type="PANTHER" id="PTHR45689">
    <property type="entry name" value="I[[H]] CHANNEL, ISOFORM E"/>
    <property type="match status" value="1"/>
</dbReference>